<evidence type="ECO:0000256" key="8">
    <source>
        <dbReference type="SAM" id="MobiDB-lite"/>
    </source>
</evidence>
<feature type="domain" description="Enhancer of polycomb-like N-terminal" evidence="9">
    <location>
        <begin position="15"/>
        <end position="144"/>
    </location>
</feature>
<evidence type="ECO:0000256" key="4">
    <source>
        <dbReference type="ARBA" id="ARBA00023163"/>
    </source>
</evidence>
<evidence type="ECO:0000256" key="2">
    <source>
        <dbReference type="ARBA" id="ARBA00008035"/>
    </source>
</evidence>
<evidence type="ECO:0000259" key="9">
    <source>
        <dbReference type="Pfam" id="PF10513"/>
    </source>
</evidence>
<accession>A0ABP1FIP7</accession>
<evidence type="ECO:0000256" key="6">
    <source>
        <dbReference type="RuleBase" id="RU361124"/>
    </source>
</evidence>
<dbReference type="EMBL" id="CAXHTA020000002">
    <property type="protein sequence ID" value="CAL5219834.1"/>
    <property type="molecule type" value="Genomic_DNA"/>
</dbReference>
<dbReference type="InterPro" id="IPR019542">
    <property type="entry name" value="Enhancer_polycomb-like_N"/>
</dbReference>
<dbReference type="Proteomes" id="UP001497392">
    <property type="component" value="Unassembled WGS sequence"/>
</dbReference>
<comment type="subcellular location">
    <subcellularLocation>
        <location evidence="1 6">Nucleus</location>
    </subcellularLocation>
</comment>
<evidence type="ECO:0000313" key="11">
    <source>
        <dbReference type="Proteomes" id="UP001497392"/>
    </source>
</evidence>
<dbReference type="PANTHER" id="PTHR14898">
    <property type="entry name" value="ENHANCER OF POLYCOMB"/>
    <property type="match status" value="1"/>
</dbReference>
<comment type="caution">
    <text evidence="10">The sequence shown here is derived from an EMBL/GenBank/DDBJ whole genome shotgun (WGS) entry which is preliminary data.</text>
</comment>
<keyword evidence="11" id="KW-1185">Reference proteome</keyword>
<reference evidence="10 11" key="1">
    <citation type="submission" date="2024-06" db="EMBL/GenBank/DDBJ databases">
        <authorList>
            <person name="Kraege A."/>
            <person name="Thomma B."/>
        </authorList>
    </citation>
    <scope>NUCLEOTIDE SEQUENCE [LARGE SCALE GENOMIC DNA]</scope>
</reference>
<keyword evidence="4 6" id="KW-0804">Transcription</keyword>
<proteinExistence type="inferred from homology"/>
<dbReference type="InterPro" id="IPR024943">
    <property type="entry name" value="Enhancer_polycomb"/>
</dbReference>
<keyword evidence="3 6" id="KW-0805">Transcription regulation</keyword>
<keyword evidence="5 6" id="KW-0539">Nucleus</keyword>
<evidence type="ECO:0000313" key="10">
    <source>
        <dbReference type="EMBL" id="CAL5219834.1"/>
    </source>
</evidence>
<evidence type="ECO:0000256" key="3">
    <source>
        <dbReference type="ARBA" id="ARBA00023015"/>
    </source>
</evidence>
<feature type="coiled-coil region" evidence="7">
    <location>
        <begin position="249"/>
        <end position="279"/>
    </location>
</feature>
<protein>
    <recommendedName>
        <fullName evidence="6">Enhancer of polycomb-like protein</fullName>
    </recommendedName>
</protein>
<feature type="region of interest" description="Disordered" evidence="8">
    <location>
        <begin position="355"/>
        <end position="387"/>
    </location>
</feature>
<evidence type="ECO:0000256" key="5">
    <source>
        <dbReference type="ARBA" id="ARBA00023242"/>
    </source>
</evidence>
<name>A0ABP1FIP7_9CHLO</name>
<keyword evidence="7" id="KW-0175">Coiled coil</keyword>
<organism evidence="10 11">
    <name type="scientific">Coccomyxa viridis</name>
    <dbReference type="NCBI Taxonomy" id="1274662"/>
    <lineage>
        <taxon>Eukaryota</taxon>
        <taxon>Viridiplantae</taxon>
        <taxon>Chlorophyta</taxon>
        <taxon>core chlorophytes</taxon>
        <taxon>Trebouxiophyceae</taxon>
        <taxon>Trebouxiophyceae incertae sedis</taxon>
        <taxon>Coccomyxaceae</taxon>
        <taxon>Coccomyxa</taxon>
    </lineage>
</organism>
<sequence length="595" mass="66086">MREFGTRTSFRPRPLDINRQLPIVRDLAELDSTEGLVSREITHNHEALDKENEEAKMVESAKAKGGKEIPVPKVTRVPSYNTDYLPTFREPNTYIRGRGGVGYFDERFIEYDLDVEDVKWLEAFNRGQQRLPQRRFELLLWRLEVANAEATDAALAAAGAAQTERQSVSAAAAVDHMTREEAFAAMDTVQPLRPIMRDAVYHYWAEKRKRAGKPFIRRLWAPTSASDQNPFGVFRTREKIHRPQTRRRRENNEDSLDKMQQMRKNIRKAVEIMEHLVRREQKKLNIAYVETDLQKLQMKLKTEPRSTHEALETEYAAAARAKPVRRPPDLDKSGEGNSIGISASESAATAAAAALAATADPVRRMKKRKRDAKRNGQNLGALSPPLPPYAPPMMFTVPPQQTWLALPASGLPEGLRSRPAHARIGRGGRLLFDRVHPLTYDPLNGVAHPESGEFRQLWEMPNMYAPQARPGAGLDSTRRSSGETGKLKQAGGPQLNGYAHLNSGPAAAALREADVEPNQPAAAHRGSSLQAASTEREGAPHASKRPRVASSAPPEDGGGRLNMQVPQVAAGHLPERKQSVTMMQGLGQAHMVPPV</sequence>
<gene>
    <name evidence="10" type="primary">g1747</name>
    <name evidence="10" type="ORF">VP750_LOCUS1493</name>
</gene>
<comment type="similarity">
    <text evidence="2 6">Belongs to the enhancer of polycomb family.</text>
</comment>
<feature type="region of interest" description="Disordered" evidence="8">
    <location>
        <begin position="465"/>
        <end position="562"/>
    </location>
</feature>
<evidence type="ECO:0000256" key="1">
    <source>
        <dbReference type="ARBA" id="ARBA00004123"/>
    </source>
</evidence>
<dbReference type="Pfam" id="PF10513">
    <property type="entry name" value="EPL1"/>
    <property type="match status" value="1"/>
</dbReference>
<evidence type="ECO:0000256" key="7">
    <source>
        <dbReference type="SAM" id="Coils"/>
    </source>
</evidence>